<gene>
    <name evidence="2" type="ORF">R54876_GBNLAHCA_00938</name>
</gene>
<evidence type="ECO:0000256" key="1">
    <source>
        <dbReference type="SAM" id="Phobius"/>
    </source>
</evidence>
<protein>
    <submittedName>
        <fullName evidence="2">Uncharacterized protein</fullName>
    </submittedName>
</protein>
<keyword evidence="1" id="KW-0812">Transmembrane</keyword>
<sequence length="155" mass="18759">MPASHHDFKINWVPWVRNLSVKKAWTLIIVPIVILVIAFVFRIVRGHNVFDPDWFLFCFSLYFVWTFSPAGEQLNYRVMPKSKPHYAYQLTTWSQWRWAVIMSVAFFVISMLIWPPLKQAWIAAHMMGSVLVGFILMWAWRWWRVIRRYLKNKNR</sequence>
<feature type="transmembrane region" description="Helical" evidence="1">
    <location>
        <begin position="24"/>
        <end position="42"/>
    </location>
</feature>
<proteinExistence type="predicted"/>
<dbReference type="Proteomes" id="UP001314241">
    <property type="component" value="Unassembled WGS sequence"/>
</dbReference>
<dbReference type="EMBL" id="CAWVOH010000002">
    <property type="protein sequence ID" value="CAK8054371.1"/>
    <property type="molecule type" value="Genomic_DNA"/>
</dbReference>
<keyword evidence="1" id="KW-1133">Transmembrane helix</keyword>
<comment type="caution">
    <text evidence="2">The sequence shown here is derived from an EMBL/GenBank/DDBJ whole genome shotgun (WGS) entry which is preliminary data.</text>
</comment>
<dbReference type="RefSeq" id="WP_349641924.1">
    <property type="nucleotide sequence ID" value="NZ_CAWVOH010000002.1"/>
</dbReference>
<feature type="transmembrane region" description="Helical" evidence="1">
    <location>
        <begin position="96"/>
        <end position="114"/>
    </location>
</feature>
<reference evidence="2 3" key="1">
    <citation type="submission" date="2024-01" db="EMBL/GenBank/DDBJ databases">
        <authorList>
            <person name="Botero Cardona J."/>
        </authorList>
    </citation>
    <scope>NUCLEOTIDE SEQUENCE [LARGE SCALE GENOMIC DNA]</scope>
    <source>
        <strain evidence="2 3">LMG 33000</strain>
    </source>
</reference>
<evidence type="ECO:0000313" key="3">
    <source>
        <dbReference type="Proteomes" id="UP001314241"/>
    </source>
</evidence>
<accession>A0ABM9N5B9</accession>
<feature type="transmembrane region" description="Helical" evidence="1">
    <location>
        <begin position="54"/>
        <end position="75"/>
    </location>
</feature>
<name>A0ABM9N5B9_9LACO</name>
<keyword evidence="3" id="KW-1185">Reference proteome</keyword>
<organism evidence="2 3">
    <name type="scientific">Eupransor demetentiae</name>
    <dbReference type="NCBI Taxonomy" id="3109584"/>
    <lineage>
        <taxon>Bacteria</taxon>
        <taxon>Bacillati</taxon>
        <taxon>Bacillota</taxon>
        <taxon>Bacilli</taxon>
        <taxon>Lactobacillales</taxon>
        <taxon>Lactobacillaceae</taxon>
        <taxon>Eupransor</taxon>
    </lineage>
</organism>
<evidence type="ECO:0000313" key="2">
    <source>
        <dbReference type="EMBL" id="CAK8054371.1"/>
    </source>
</evidence>
<feature type="transmembrane region" description="Helical" evidence="1">
    <location>
        <begin position="120"/>
        <end position="143"/>
    </location>
</feature>
<keyword evidence="1" id="KW-0472">Membrane</keyword>